<protein>
    <recommendedName>
        <fullName evidence="8">Probable membrane transporter protein</fullName>
    </recommendedName>
</protein>
<dbReference type="PANTHER" id="PTHR30269">
    <property type="entry name" value="TRANSMEMBRANE PROTEIN YFCA"/>
    <property type="match status" value="1"/>
</dbReference>
<evidence type="ECO:0000256" key="2">
    <source>
        <dbReference type="ARBA" id="ARBA00009142"/>
    </source>
</evidence>
<keyword evidence="10" id="KW-1185">Reference proteome</keyword>
<keyword evidence="7 8" id="KW-0472">Membrane</keyword>
<proteinExistence type="inferred from homology"/>
<dbReference type="InterPro" id="IPR002781">
    <property type="entry name" value="TM_pro_TauE-like"/>
</dbReference>
<organism evidence="9 10">
    <name type="scientific">Campylobacter hyointestinalis subsp. hyointestinalis</name>
    <dbReference type="NCBI Taxonomy" id="91352"/>
    <lineage>
        <taxon>Bacteria</taxon>
        <taxon>Pseudomonadati</taxon>
        <taxon>Campylobacterota</taxon>
        <taxon>Epsilonproteobacteria</taxon>
        <taxon>Campylobacterales</taxon>
        <taxon>Campylobacteraceae</taxon>
        <taxon>Campylobacter</taxon>
    </lineage>
</organism>
<evidence type="ECO:0000313" key="10">
    <source>
        <dbReference type="Proteomes" id="UP000052237"/>
    </source>
</evidence>
<feature type="transmembrane region" description="Helical" evidence="8">
    <location>
        <begin position="132"/>
        <end position="151"/>
    </location>
</feature>
<dbReference type="Pfam" id="PF01925">
    <property type="entry name" value="TauE"/>
    <property type="match status" value="1"/>
</dbReference>
<evidence type="ECO:0000256" key="6">
    <source>
        <dbReference type="ARBA" id="ARBA00022989"/>
    </source>
</evidence>
<evidence type="ECO:0000256" key="8">
    <source>
        <dbReference type="RuleBase" id="RU363041"/>
    </source>
</evidence>
<evidence type="ECO:0000256" key="3">
    <source>
        <dbReference type="ARBA" id="ARBA00022448"/>
    </source>
</evidence>
<dbReference type="EMBL" id="FAVB01000001">
    <property type="protein sequence ID" value="CUU73015.1"/>
    <property type="molecule type" value="Genomic_DNA"/>
</dbReference>
<dbReference type="RefSeq" id="WP_059433813.1">
    <property type="nucleotide sequence ID" value="NZ_FAVB01000001.1"/>
</dbReference>
<evidence type="ECO:0000256" key="1">
    <source>
        <dbReference type="ARBA" id="ARBA00004651"/>
    </source>
</evidence>
<feature type="transmembrane region" description="Helical" evidence="8">
    <location>
        <begin position="188"/>
        <end position="210"/>
    </location>
</feature>
<evidence type="ECO:0000313" key="9">
    <source>
        <dbReference type="EMBL" id="CUU73015.1"/>
    </source>
</evidence>
<evidence type="ECO:0000256" key="4">
    <source>
        <dbReference type="ARBA" id="ARBA00022475"/>
    </source>
</evidence>
<name>A0A0S4RHI2_CAMHY</name>
<accession>A0A0S4RHI2</accession>
<feature type="transmembrane region" description="Helical" evidence="8">
    <location>
        <begin position="101"/>
        <end position="120"/>
    </location>
</feature>
<comment type="similarity">
    <text evidence="2 8">Belongs to the 4-toluene sulfonate uptake permease (TSUP) (TC 2.A.102) family.</text>
</comment>
<keyword evidence="6 8" id="KW-1133">Transmembrane helix</keyword>
<dbReference type="PANTHER" id="PTHR30269:SF0">
    <property type="entry name" value="MEMBRANE TRANSPORTER PROTEIN YFCA-RELATED"/>
    <property type="match status" value="1"/>
</dbReference>
<feature type="transmembrane region" description="Helical" evidence="8">
    <location>
        <begin position="230"/>
        <end position="248"/>
    </location>
</feature>
<comment type="caution">
    <text evidence="9">The sequence shown here is derived from an EMBL/GenBank/DDBJ whole genome shotgun (WGS) entry which is preliminary data.</text>
</comment>
<evidence type="ECO:0000256" key="5">
    <source>
        <dbReference type="ARBA" id="ARBA00022692"/>
    </source>
</evidence>
<reference evidence="9 10" key="1">
    <citation type="submission" date="2015-11" db="EMBL/GenBank/DDBJ databases">
        <authorList>
            <consortium name="Pathogen Informatics"/>
        </authorList>
    </citation>
    <scope>NUCLEOTIDE SEQUENCE [LARGE SCALE GENOMIC DNA]</scope>
    <source>
        <strain evidence="9 10">006A-0059</strain>
    </source>
</reference>
<dbReference type="InterPro" id="IPR052017">
    <property type="entry name" value="TSUP"/>
</dbReference>
<feature type="transmembrane region" description="Helical" evidence="8">
    <location>
        <begin position="76"/>
        <end position="95"/>
    </location>
</feature>
<keyword evidence="4 8" id="KW-1003">Cell membrane</keyword>
<feature type="transmembrane region" description="Helical" evidence="8">
    <location>
        <begin position="6"/>
        <end position="37"/>
    </location>
</feature>
<keyword evidence="3" id="KW-0813">Transport</keyword>
<dbReference type="AlphaFoldDB" id="A0A0S4RHI2"/>
<sequence>MEFELWHYGLLFFVAFFSGFVDAVAGGGGLITVPALLSVGLPEHIALATNKLQSTFGSFTATVNFSLKGLIDYKELFAGIIFTFIGAVLGTAFVLVIDAKILSYLIPVFLVLIFVYTILSPKIGEEDRAAKLSPKIFYIAFGLILGFYDGFFGPGTGSFWMFAMVALLGIHMKKAVAHTKALNFISNVVSLGVFIAGGQILWILGIVMGFGQVLGAYFGSKMVIKKEVKFIRTIFLIVVACTILKLVYDLLFK</sequence>
<dbReference type="GO" id="GO:0005886">
    <property type="term" value="C:plasma membrane"/>
    <property type="evidence" value="ECO:0007669"/>
    <property type="project" value="UniProtKB-SubCell"/>
</dbReference>
<comment type="subcellular location">
    <subcellularLocation>
        <location evidence="1 8">Cell membrane</location>
        <topology evidence="1 8">Multi-pass membrane protein</topology>
    </subcellularLocation>
</comment>
<dbReference type="Proteomes" id="UP000052237">
    <property type="component" value="Unassembled WGS sequence"/>
</dbReference>
<evidence type="ECO:0000256" key="7">
    <source>
        <dbReference type="ARBA" id="ARBA00023136"/>
    </source>
</evidence>
<keyword evidence="5 8" id="KW-0812">Transmembrane</keyword>
<gene>
    <name evidence="9" type="primary">yfcA</name>
    <name evidence="9" type="ORF">ERS686654_00478</name>
</gene>